<dbReference type="OrthoDB" id="9805121at2"/>
<dbReference type="STRING" id="1129794.C427_2783"/>
<dbReference type="PATRIC" id="fig|1129794.4.peg.2768"/>
<dbReference type="HOGENOM" id="CLU_2808546_0_0_6"/>
<gene>
    <name evidence="1" type="ORF">C427_2783</name>
</gene>
<name>K6YU49_9ALTE</name>
<organism evidence="1 2">
    <name type="scientific">Paraglaciecola psychrophila 170</name>
    <dbReference type="NCBI Taxonomy" id="1129794"/>
    <lineage>
        <taxon>Bacteria</taxon>
        <taxon>Pseudomonadati</taxon>
        <taxon>Pseudomonadota</taxon>
        <taxon>Gammaproteobacteria</taxon>
        <taxon>Alteromonadales</taxon>
        <taxon>Alteromonadaceae</taxon>
        <taxon>Paraglaciecola</taxon>
    </lineage>
</organism>
<dbReference type="KEGG" id="gps:C427_2783"/>
<accession>K6YU49</accession>
<evidence type="ECO:0000313" key="1">
    <source>
        <dbReference type="EMBL" id="AGH44892.1"/>
    </source>
</evidence>
<evidence type="ECO:0000313" key="2">
    <source>
        <dbReference type="Proteomes" id="UP000011864"/>
    </source>
</evidence>
<dbReference type="EMBL" id="CP003837">
    <property type="protein sequence ID" value="AGH44892.1"/>
    <property type="molecule type" value="Genomic_DNA"/>
</dbReference>
<dbReference type="AlphaFoldDB" id="K6YU49"/>
<keyword evidence="2" id="KW-1185">Reference proteome</keyword>
<reference evidence="1 2" key="1">
    <citation type="journal article" date="2013" name="Genome Announc.">
        <title>Complete Genome Sequence of Glaciecola psychrophila Strain 170T.</title>
        <authorList>
            <person name="Yin J."/>
            <person name="Chen J."/>
            <person name="Liu G."/>
            <person name="Yu Y."/>
            <person name="Song L."/>
            <person name="Wang X."/>
            <person name="Qu X."/>
        </authorList>
    </citation>
    <scope>NUCLEOTIDE SEQUENCE [LARGE SCALE GENOMIC DNA]</scope>
    <source>
        <strain evidence="1 2">170</strain>
    </source>
</reference>
<protein>
    <submittedName>
        <fullName evidence="1">Uncharacterized protein</fullName>
    </submittedName>
</protein>
<sequence>MSYQHIIDLAQGAKGKDEFDYRAEFINMDRSSAALQVNIPRQPEQSLDSVKLNLQGFASKLRLNLLC</sequence>
<proteinExistence type="predicted"/>
<dbReference type="Proteomes" id="UP000011864">
    <property type="component" value="Chromosome"/>
</dbReference>